<dbReference type="EMBL" id="DVJP01000020">
    <property type="protein sequence ID" value="HIS75645.1"/>
    <property type="molecule type" value="Genomic_DNA"/>
</dbReference>
<dbReference type="Proteomes" id="UP000824002">
    <property type="component" value="Unassembled WGS sequence"/>
</dbReference>
<feature type="binding site" evidence="7">
    <location>
        <position position="216"/>
    </location>
    <ligand>
        <name>NADP(+)</name>
        <dbReference type="ChEBI" id="CHEBI:58349"/>
    </ligand>
</feature>
<evidence type="ECO:0000256" key="7">
    <source>
        <dbReference type="HAMAP-Rule" id="MF_00222"/>
    </source>
</evidence>
<dbReference type="InterPro" id="IPR013708">
    <property type="entry name" value="Shikimate_DH-bd_N"/>
</dbReference>
<dbReference type="InterPro" id="IPR046346">
    <property type="entry name" value="Aminoacid_DH-like_N_sf"/>
</dbReference>
<dbReference type="InterPro" id="IPR022893">
    <property type="entry name" value="Shikimate_DH_fam"/>
</dbReference>
<comment type="subunit">
    <text evidence="7">Homodimer.</text>
</comment>
<comment type="catalytic activity">
    <reaction evidence="7">
        <text>shikimate + NADP(+) = 3-dehydroshikimate + NADPH + H(+)</text>
        <dbReference type="Rhea" id="RHEA:17737"/>
        <dbReference type="ChEBI" id="CHEBI:15378"/>
        <dbReference type="ChEBI" id="CHEBI:16630"/>
        <dbReference type="ChEBI" id="CHEBI:36208"/>
        <dbReference type="ChEBI" id="CHEBI:57783"/>
        <dbReference type="ChEBI" id="CHEBI:58349"/>
        <dbReference type="EC" id="1.1.1.25"/>
    </reaction>
</comment>
<feature type="binding site" evidence="7">
    <location>
        <position position="101"/>
    </location>
    <ligand>
        <name>shikimate</name>
        <dbReference type="ChEBI" id="CHEBI:36208"/>
    </ligand>
</feature>
<protein>
    <recommendedName>
        <fullName evidence="2 7">Shikimate dehydrogenase (NADP(+))</fullName>
        <shortName evidence="7">SDH</shortName>
        <ecNumber evidence="2 7">1.1.1.25</ecNumber>
    </recommendedName>
</protein>
<dbReference type="SUPFAM" id="SSF51735">
    <property type="entry name" value="NAD(P)-binding Rossmann-fold domains"/>
    <property type="match status" value="1"/>
</dbReference>
<evidence type="ECO:0000259" key="8">
    <source>
        <dbReference type="Pfam" id="PF08501"/>
    </source>
</evidence>
<evidence type="ECO:0000313" key="9">
    <source>
        <dbReference type="EMBL" id="HIS75645.1"/>
    </source>
</evidence>
<name>A0A9D1FLY7_9FIRM</name>
<comment type="similarity">
    <text evidence="7">Belongs to the shikimate dehydrogenase family.</text>
</comment>
<dbReference type="Gene3D" id="3.40.50.10860">
    <property type="entry name" value="Leucine Dehydrogenase, chain A, domain 1"/>
    <property type="match status" value="1"/>
</dbReference>
<evidence type="ECO:0000256" key="5">
    <source>
        <dbReference type="ARBA" id="ARBA00023002"/>
    </source>
</evidence>
<keyword evidence="4 7" id="KW-0521">NADP</keyword>
<keyword evidence="6 7" id="KW-0057">Aromatic amino acid biosynthesis</keyword>
<dbReference type="InterPro" id="IPR011342">
    <property type="entry name" value="Shikimate_DH"/>
</dbReference>
<keyword evidence="3 7" id="KW-0028">Amino-acid biosynthesis</keyword>
<evidence type="ECO:0000256" key="4">
    <source>
        <dbReference type="ARBA" id="ARBA00022857"/>
    </source>
</evidence>
<dbReference type="CDD" id="cd01065">
    <property type="entry name" value="NAD_bind_Shikimate_DH"/>
    <property type="match status" value="1"/>
</dbReference>
<dbReference type="InterPro" id="IPR036291">
    <property type="entry name" value="NAD(P)-bd_dom_sf"/>
</dbReference>
<organism evidence="9 10">
    <name type="scientific">Candidatus Merdivicinus excrementipullorum</name>
    <dbReference type="NCBI Taxonomy" id="2840867"/>
    <lineage>
        <taxon>Bacteria</taxon>
        <taxon>Bacillati</taxon>
        <taxon>Bacillota</taxon>
        <taxon>Clostridia</taxon>
        <taxon>Eubacteriales</taxon>
        <taxon>Oscillospiraceae</taxon>
        <taxon>Oscillospiraceae incertae sedis</taxon>
        <taxon>Candidatus Merdivicinus</taxon>
    </lineage>
</organism>
<accession>A0A9D1FLY7</accession>
<comment type="caution">
    <text evidence="7">Lacks conserved residue(s) required for the propagation of feature annotation.</text>
</comment>
<feature type="binding site" evidence="7">
    <location>
        <position position="246"/>
    </location>
    <ligand>
        <name>shikimate</name>
        <dbReference type="ChEBI" id="CHEBI:36208"/>
    </ligand>
</feature>
<proteinExistence type="inferred from homology"/>
<feature type="domain" description="Shikimate dehydrogenase substrate binding N-terminal" evidence="8">
    <location>
        <begin position="7"/>
        <end position="88"/>
    </location>
</feature>
<dbReference type="PANTHER" id="PTHR21089">
    <property type="entry name" value="SHIKIMATE DEHYDROGENASE"/>
    <property type="match status" value="1"/>
</dbReference>
<feature type="binding site" evidence="7">
    <location>
        <position position="239"/>
    </location>
    <ligand>
        <name>NADP(+)</name>
        <dbReference type="ChEBI" id="CHEBI:58349"/>
    </ligand>
</feature>
<dbReference type="GO" id="GO:0009073">
    <property type="term" value="P:aromatic amino acid family biosynthetic process"/>
    <property type="evidence" value="ECO:0007669"/>
    <property type="project" value="UniProtKB-KW"/>
</dbReference>
<evidence type="ECO:0000256" key="2">
    <source>
        <dbReference type="ARBA" id="ARBA00012962"/>
    </source>
</evidence>
<dbReference type="HAMAP" id="MF_00222">
    <property type="entry name" value="Shikimate_DH_AroE"/>
    <property type="match status" value="1"/>
</dbReference>
<feature type="binding site" evidence="7">
    <location>
        <begin position="15"/>
        <end position="17"/>
    </location>
    <ligand>
        <name>shikimate</name>
        <dbReference type="ChEBI" id="CHEBI:36208"/>
    </ligand>
</feature>
<dbReference type="GO" id="GO:0004764">
    <property type="term" value="F:shikimate 3-dehydrogenase (NADP+) activity"/>
    <property type="evidence" value="ECO:0007669"/>
    <property type="project" value="UniProtKB-UniRule"/>
</dbReference>
<reference evidence="9" key="1">
    <citation type="submission" date="2020-10" db="EMBL/GenBank/DDBJ databases">
        <authorList>
            <person name="Gilroy R."/>
        </authorList>
    </citation>
    <scope>NUCLEOTIDE SEQUENCE</scope>
    <source>
        <strain evidence="9">CHK199-13235</strain>
    </source>
</reference>
<dbReference type="PANTHER" id="PTHR21089:SF1">
    <property type="entry name" value="BIFUNCTIONAL 3-DEHYDROQUINATE DEHYDRATASE_SHIKIMATE DEHYDROGENASE, CHLOROPLASTIC"/>
    <property type="match status" value="1"/>
</dbReference>
<dbReference type="Gene3D" id="3.40.50.720">
    <property type="entry name" value="NAD(P)-binding Rossmann-like Domain"/>
    <property type="match status" value="1"/>
</dbReference>
<evidence type="ECO:0000256" key="6">
    <source>
        <dbReference type="ARBA" id="ARBA00023141"/>
    </source>
</evidence>
<dbReference type="EC" id="1.1.1.25" evidence="2 7"/>
<gene>
    <name evidence="7 9" type="primary">aroE</name>
    <name evidence="9" type="ORF">IAB51_02440</name>
</gene>
<dbReference type="GO" id="GO:0050661">
    <property type="term" value="F:NADP binding"/>
    <property type="evidence" value="ECO:0007669"/>
    <property type="project" value="InterPro"/>
</dbReference>
<comment type="function">
    <text evidence="7">Involved in the biosynthesis of the chorismate, which leads to the biosynthesis of aromatic amino acids. Catalyzes the reversible NADPH linked reduction of 3-dehydroshikimate (DHSA) to yield shikimate (SA).</text>
</comment>
<dbReference type="GO" id="GO:0019632">
    <property type="term" value="P:shikimate metabolic process"/>
    <property type="evidence" value="ECO:0007669"/>
    <property type="project" value="InterPro"/>
</dbReference>
<dbReference type="GO" id="GO:0009423">
    <property type="term" value="P:chorismate biosynthetic process"/>
    <property type="evidence" value="ECO:0007669"/>
    <property type="project" value="UniProtKB-UniRule"/>
</dbReference>
<feature type="binding site" evidence="7">
    <location>
        <position position="86"/>
    </location>
    <ligand>
        <name>shikimate</name>
        <dbReference type="ChEBI" id="CHEBI:36208"/>
    </ligand>
</feature>
<comment type="caution">
    <text evidence="9">The sequence shown here is derived from an EMBL/GenBank/DDBJ whole genome shotgun (WGS) entry which is preliminary data.</text>
</comment>
<reference evidence="9" key="2">
    <citation type="journal article" date="2021" name="PeerJ">
        <title>Extensive microbial diversity within the chicken gut microbiome revealed by metagenomics and culture.</title>
        <authorList>
            <person name="Gilroy R."/>
            <person name="Ravi A."/>
            <person name="Getino M."/>
            <person name="Pursley I."/>
            <person name="Horton D.L."/>
            <person name="Alikhan N.F."/>
            <person name="Baker D."/>
            <person name="Gharbi K."/>
            <person name="Hall N."/>
            <person name="Watson M."/>
            <person name="Adriaenssens E.M."/>
            <person name="Foster-Nyarko E."/>
            <person name="Jarju S."/>
            <person name="Secka A."/>
            <person name="Antonio M."/>
            <person name="Oren A."/>
            <person name="Chaudhuri R.R."/>
            <person name="La Ragione R."/>
            <person name="Hildebrand F."/>
            <person name="Pallen M.J."/>
        </authorList>
    </citation>
    <scope>NUCLEOTIDE SEQUENCE</scope>
    <source>
        <strain evidence="9">CHK199-13235</strain>
    </source>
</reference>
<feature type="binding site" evidence="7">
    <location>
        <position position="218"/>
    </location>
    <ligand>
        <name>shikimate</name>
        <dbReference type="ChEBI" id="CHEBI:36208"/>
    </ligand>
</feature>
<feature type="binding site" evidence="7">
    <location>
        <begin position="125"/>
        <end position="129"/>
    </location>
    <ligand>
        <name>NADP(+)</name>
        <dbReference type="ChEBI" id="CHEBI:58349"/>
    </ligand>
</feature>
<dbReference type="Pfam" id="PF08501">
    <property type="entry name" value="Shikimate_dh_N"/>
    <property type="match status" value="1"/>
</dbReference>
<comment type="pathway">
    <text evidence="1 7">Metabolic intermediate biosynthesis; chorismate biosynthesis; chorismate from D-erythrose 4-phosphate and phosphoenolpyruvate: step 4/7.</text>
</comment>
<feature type="binding site" evidence="7">
    <location>
        <position position="61"/>
    </location>
    <ligand>
        <name>shikimate</name>
        <dbReference type="ChEBI" id="CHEBI:36208"/>
    </ligand>
</feature>
<dbReference type="NCBIfam" id="TIGR00507">
    <property type="entry name" value="aroE"/>
    <property type="match status" value="1"/>
</dbReference>
<dbReference type="SUPFAM" id="SSF53223">
    <property type="entry name" value="Aminoacid dehydrogenase-like, N-terminal domain"/>
    <property type="match status" value="1"/>
</dbReference>
<feature type="active site" description="Proton acceptor" evidence="7">
    <location>
        <position position="65"/>
    </location>
</feature>
<sequence length="279" mass="30048">MNWKLAVIGDPIAHSLSPVIQGQIMEILGVSGEYKAVHVKAEELAGFMEYARENLHGFNVTIPHKGAVIPFLDEIDPYAQSCGAVNTVRIRDGKMTGFNTDGDGIRAALQQMGADFAGSRVALLGAGGAARSICRKALNCGAESVRIFCRNLEKGVLLTGGDSRGEVLPFSELSAENCGGWADIVINATPLGMEGIGQDFADFSFLDNGKPFVCDIVYKPAETNLLKACRERGITCKNGLDMLVYQAVYAFMHFTGLSFDPDTVARRIAADNPTQHSWL</sequence>
<dbReference type="GO" id="GO:0008652">
    <property type="term" value="P:amino acid biosynthetic process"/>
    <property type="evidence" value="ECO:0007669"/>
    <property type="project" value="UniProtKB-KW"/>
</dbReference>
<evidence type="ECO:0000256" key="3">
    <source>
        <dbReference type="ARBA" id="ARBA00022605"/>
    </source>
</evidence>
<keyword evidence="5 7" id="KW-0560">Oxidoreductase</keyword>
<evidence type="ECO:0000256" key="1">
    <source>
        <dbReference type="ARBA" id="ARBA00004871"/>
    </source>
</evidence>
<evidence type="ECO:0000313" key="10">
    <source>
        <dbReference type="Proteomes" id="UP000824002"/>
    </source>
</evidence>
<dbReference type="AlphaFoldDB" id="A0A9D1FLY7"/>